<feature type="region of interest" description="Disordered" evidence="3">
    <location>
        <begin position="125"/>
        <end position="148"/>
    </location>
</feature>
<dbReference type="GO" id="GO:0003723">
    <property type="term" value="F:RNA binding"/>
    <property type="evidence" value="ECO:0007669"/>
    <property type="project" value="TreeGrafter"/>
</dbReference>
<gene>
    <name evidence="5" type="ORF">OTU49_011411</name>
</gene>
<dbReference type="EMBL" id="JARKIK010000087">
    <property type="protein sequence ID" value="KAK8724035.1"/>
    <property type="molecule type" value="Genomic_DNA"/>
</dbReference>
<feature type="compositionally biased region" description="Basic and acidic residues" evidence="3">
    <location>
        <begin position="10"/>
        <end position="31"/>
    </location>
</feature>
<dbReference type="GO" id="GO:1903259">
    <property type="term" value="P:exon-exon junction complex disassembly"/>
    <property type="evidence" value="ECO:0007669"/>
    <property type="project" value="InterPro"/>
</dbReference>
<organism evidence="5 6">
    <name type="scientific">Cherax quadricarinatus</name>
    <name type="common">Australian red claw crayfish</name>
    <dbReference type="NCBI Taxonomy" id="27406"/>
    <lineage>
        <taxon>Eukaryota</taxon>
        <taxon>Metazoa</taxon>
        <taxon>Ecdysozoa</taxon>
        <taxon>Arthropoda</taxon>
        <taxon>Crustacea</taxon>
        <taxon>Multicrustacea</taxon>
        <taxon>Malacostraca</taxon>
        <taxon>Eumalacostraca</taxon>
        <taxon>Eucarida</taxon>
        <taxon>Decapoda</taxon>
        <taxon>Pleocyemata</taxon>
        <taxon>Astacidea</taxon>
        <taxon>Parastacoidea</taxon>
        <taxon>Parastacidae</taxon>
        <taxon>Cherax</taxon>
    </lineage>
</organism>
<dbReference type="InterPro" id="IPR039333">
    <property type="entry name" value="PYM1"/>
</dbReference>
<dbReference type="SMART" id="SM01273">
    <property type="entry name" value="Mago-bind"/>
    <property type="match status" value="1"/>
</dbReference>
<dbReference type="AlphaFoldDB" id="A0AAW0W444"/>
<dbReference type="GO" id="GO:0035145">
    <property type="term" value="C:exon-exon junction complex"/>
    <property type="evidence" value="ECO:0007669"/>
    <property type="project" value="TreeGrafter"/>
</dbReference>
<accession>A0AAW0W444</accession>
<feature type="region of interest" description="Disordered" evidence="3">
    <location>
        <begin position="162"/>
        <end position="182"/>
    </location>
</feature>
<sequence>NNNKMSTAEYVKDESEHDVPVDLSHPDHQPQLDEQSVTPSQGLESETSRLEGQCFIPASQRPDGTWRKARRVKDGYVPQEEMPLYESKGKQWAKNKPDLPVGLAPADVAAVKARQQMNDVGIPGLALPAKHGMSKSQKKKAAAAKKKAAAADMEITRDLENTHISNTVAGGKQPSTSDPAKRLRNLKKKLRDIEKLEKQIANGELKHPEREQLEKVKKKDEVIQQIEDLEEEIDDTQ</sequence>
<dbReference type="SUPFAM" id="SSF101931">
    <property type="entry name" value="Pym (Within the bgcn gene intron protein, WIBG), N-terminal domain"/>
    <property type="match status" value="1"/>
</dbReference>
<evidence type="ECO:0000313" key="5">
    <source>
        <dbReference type="EMBL" id="KAK8724037.1"/>
    </source>
</evidence>
<dbReference type="Proteomes" id="UP001445076">
    <property type="component" value="Unassembled WGS sequence"/>
</dbReference>
<dbReference type="PANTHER" id="PTHR22959:SF0">
    <property type="entry name" value="PARTNER OF Y14 AND MAGO"/>
    <property type="match status" value="1"/>
</dbReference>
<feature type="compositionally biased region" description="Polar residues" evidence="3">
    <location>
        <begin position="162"/>
        <end position="178"/>
    </location>
</feature>
<dbReference type="EMBL" id="JARKIK010000087">
    <property type="protein sequence ID" value="KAK8724039.1"/>
    <property type="molecule type" value="Genomic_DNA"/>
</dbReference>
<feature type="domain" description="WIBG Mago-binding" evidence="4">
    <location>
        <begin position="52"/>
        <end position="78"/>
    </location>
</feature>
<dbReference type="InterPro" id="IPR015362">
    <property type="entry name" value="WIBG_mago-bd"/>
</dbReference>
<evidence type="ECO:0000256" key="2">
    <source>
        <dbReference type="ARBA" id="ARBA00018898"/>
    </source>
</evidence>
<comment type="similarity">
    <text evidence="1">Belongs to the pym family.</text>
</comment>
<name>A0AAW0W444_CHEQU</name>
<dbReference type="PANTHER" id="PTHR22959">
    <property type="entry name" value="PYM PROTEIN"/>
    <property type="match status" value="1"/>
</dbReference>
<feature type="region of interest" description="Disordered" evidence="3">
    <location>
        <begin position="201"/>
        <end position="220"/>
    </location>
</feature>
<evidence type="ECO:0000313" key="6">
    <source>
        <dbReference type="Proteomes" id="UP001445076"/>
    </source>
</evidence>
<dbReference type="GO" id="GO:0005737">
    <property type="term" value="C:cytoplasm"/>
    <property type="evidence" value="ECO:0007669"/>
    <property type="project" value="TreeGrafter"/>
</dbReference>
<evidence type="ECO:0000256" key="1">
    <source>
        <dbReference type="ARBA" id="ARBA00009394"/>
    </source>
</evidence>
<dbReference type="Pfam" id="PF09282">
    <property type="entry name" value="Mago-bind"/>
    <property type="match status" value="1"/>
</dbReference>
<feature type="compositionally biased region" description="Basic residues" evidence="3">
    <location>
        <begin position="132"/>
        <end position="148"/>
    </location>
</feature>
<keyword evidence="6" id="KW-1185">Reference proteome</keyword>
<evidence type="ECO:0000256" key="3">
    <source>
        <dbReference type="SAM" id="MobiDB-lite"/>
    </source>
</evidence>
<proteinExistence type="inferred from homology"/>
<protein>
    <recommendedName>
        <fullName evidence="2">Partner of Y14 and mago</fullName>
    </recommendedName>
</protein>
<reference evidence="5" key="2">
    <citation type="submission" date="2024-01" db="EMBL/GenBank/DDBJ databases">
        <authorList>
            <person name="He J."/>
            <person name="Wang M."/>
            <person name="Zheng J."/>
            <person name="Liu Z."/>
        </authorList>
    </citation>
    <scope>NUCLEOTIDE SEQUENCE</scope>
    <source>
        <strain evidence="5">ZL_2023a</strain>
        <tissue evidence="5">Muscle</tissue>
    </source>
</reference>
<feature type="region of interest" description="Disordered" evidence="3">
    <location>
        <begin position="1"/>
        <end position="52"/>
    </location>
</feature>
<evidence type="ECO:0000259" key="4">
    <source>
        <dbReference type="SMART" id="SM01273"/>
    </source>
</evidence>
<feature type="compositionally biased region" description="Polar residues" evidence="3">
    <location>
        <begin position="32"/>
        <end position="45"/>
    </location>
</feature>
<comment type="caution">
    <text evidence="5">The sequence shown here is derived from an EMBL/GenBank/DDBJ whole genome shotgun (WGS) entry which is preliminary data.</text>
</comment>
<dbReference type="InterPro" id="IPR036348">
    <property type="entry name" value="WIBG_N_sf"/>
</dbReference>
<reference evidence="5 6" key="1">
    <citation type="journal article" date="2024" name="BMC Genomics">
        <title>Genome assembly of redclaw crayfish (Cherax quadricarinatus) provides insights into its immune adaptation and hypoxia tolerance.</title>
        <authorList>
            <person name="Liu Z."/>
            <person name="Zheng J."/>
            <person name="Li H."/>
            <person name="Fang K."/>
            <person name="Wang S."/>
            <person name="He J."/>
            <person name="Zhou D."/>
            <person name="Weng S."/>
            <person name="Chi M."/>
            <person name="Gu Z."/>
            <person name="He J."/>
            <person name="Li F."/>
            <person name="Wang M."/>
        </authorList>
    </citation>
    <scope>NUCLEOTIDE SEQUENCE [LARGE SCALE GENOMIC DNA]</scope>
    <source>
        <strain evidence="5">ZL_2023a</strain>
    </source>
</reference>
<dbReference type="EMBL" id="JARKIK010000087">
    <property type="protein sequence ID" value="KAK8724037.1"/>
    <property type="molecule type" value="Genomic_DNA"/>
</dbReference>
<dbReference type="EMBL" id="JARKIK010000087">
    <property type="protein sequence ID" value="KAK8724036.1"/>
    <property type="molecule type" value="Genomic_DNA"/>
</dbReference>
<feature type="non-terminal residue" evidence="5">
    <location>
        <position position="1"/>
    </location>
</feature>